<accession>A0AAU0BAC8</accession>
<keyword evidence="3" id="KW-1185">Reference proteome</keyword>
<name>A0AAU0BAC8_9XANT</name>
<dbReference type="RefSeq" id="WP_316694759.1">
    <property type="nucleotide sequence ID" value="NZ_CP103836.1"/>
</dbReference>
<gene>
    <name evidence="2" type="ORF">NYR97_16685</name>
</gene>
<proteinExistence type="predicted"/>
<reference evidence="2 3" key="1">
    <citation type="submission" date="2022-08" db="EMBL/GenBank/DDBJ databases">
        <title>Whole genome sequencing-based tracing of a 2022 introduction and outbreak of Xanthomonas hortorum pv. pelargonii.</title>
        <authorList>
            <person name="Iruegas-Bocardo F."/>
            <person name="Weisberg A.K."/>
            <person name="Riutta E.R."/>
            <person name="Kilday K."/>
            <person name="Bonkowski J.C."/>
            <person name="Creswell T."/>
            <person name="Daughtrey M.L."/>
            <person name="Rane K."/>
            <person name="Grunwald N.J."/>
            <person name="Chang J.H."/>
            <person name="Putnam M.L."/>
        </authorList>
    </citation>
    <scope>NUCLEOTIDE SEQUENCE [LARGE SCALE GENOMIC DNA]</scope>
    <source>
        <strain evidence="2 3">22-323</strain>
    </source>
</reference>
<dbReference type="Proteomes" id="UP001302716">
    <property type="component" value="Chromosome"/>
</dbReference>
<keyword evidence="1" id="KW-1133">Transmembrane helix</keyword>
<feature type="transmembrane region" description="Helical" evidence="1">
    <location>
        <begin position="91"/>
        <end position="111"/>
    </location>
</feature>
<protein>
    <submittedName>
        <fullName evidence="2">Uncharacterized protein</fullName>
    </submittedName>
</protein>
<dbReference type="EMBL" id="CP103836">
    <property type="protein sequence ID" value="WOB48857.1"/>
    <property type="molecule type" value="Genomic_DNA"/>
</dbReference>
<keyword evidence="1" id="KW-0812">Transmembrane</keyword>
<evidence type="ECO:0000313" key="2">
    <source>
        <dbReference type="EMBL" id="WOB48857.1"/>
    </source>
</evidence>
<evidence type="ECO:0000313" key="3">
    <source>
        <dbReference type="Proteomes" id="UP001302716"/>
    </source>
</evidence>
<sequence length="112" mass="12403">MGGSSKTPAQFCEEIKEGWRDLLLDQKNNHPGHDLKYISAAVLIAFSCAAVGLVGKIFFQQHWLFFFNFMLGGLIVVQALVGLCKSLKNHVLWVSLMFAASVFVFVLSIILA</sequence>
<evidence type="ECO:0000256" key="1">
    <source>
        <dbReference type="SAM" id="Phobius"/>
    </source>
</evidence>
<feature type="transmembrane region" description="Helical" evidence="1">
    <location>
        <begin position="37"/>
        <end position="59"/>
    </location>
</feature>
<keyword evidence="1" id="KW-0472">Membrane</keyword>
<organism evidence="2 3">
    <name type="scientific">Xanthomonas hydrangeae</name>
    <dbReference type="NCBI Taxonomy" id="2775159"/>
    <lineage>
        <taxon>Bacteria</taxon>
        <taxon>Pseudomonadati</taxon>
        <taxon>Pseudomonadota</taxon>
        <taxon>Gammaproteobacteria</taxon>
        <taxon>Lysobacterales</taxon>
        <taxon>Lysobacteraceae</taxon>
        <taxon>Xanthomonas</taxon>
    </lineage>
</organism>
<feature type="transmembrane region" description="Helical" evidence="1">
    <location>
        <begin position="65"/>
        <end position="84"/>
    </location>
</feature>
<dbReference type="AlphaFoldDB" id="A0AAU0BAC8"/>